<dbReference type="Proteomes" id="UP000009011">
    <property type="component" value="Chromosome"/>
</dbReference>
<sequence length="200" mass="22635">MKEKLLIGITGGLGAGKSVAGKYIESKGYPVILSDALAKDLMKNDPSVKKKLVRLFGDDIYIKGELNTGLLAEKIFNSSELLSKVNSIVHPPTIEATLNLAEKYFKKHDIVFVESAILYEAGMEDLFDFVILIYSHEKLRIERAMKRGLSKEDALRRMENQMKDELKKKRADFVIENNSTIEELHKKLDFVLNLISMTQS</sequence>
<dbReference type="AlphaFoldDB" id="I6ZZZ5"/>
<dbReference type="Gene3D" id="3.40.50.300">
    <property type="entry name" value="P-loop containing nucleotide triphosphate hydrolases"/>
    <property type="match status" value="1"/>
</dbReference>
<evidence type="ECO:0000313" key="7">
    <source>
        <dbReference type="EMBL" id="AFN73306.1"/>
    </source>
</evidence>
<proteinExistence type="inferred from homology"/>
<comment type="similarity">
    <text evidence="1 5">Belongs to the CoaE family.</text>
</comment>
<reference evidence="7 8" key="1">
    <citation type="journal article" date="2013" name="PLoS ONE">
        <title>Genomic analysis of Melioribacter roseus, facultatively anaerobic organotrophic bacterium representing a novel deep lineage within Bacteriodetes/Chlorobi group.</title>
        <authorList>
            <person name="Kadnikov V.V."/>
            <person name="Mardanov A.V."/>
            <person name="Podosokorskaya O.A."/>
            <person name="Gavrilov S.N."/>
            <person name="Kublanov I.V."/>
            <person name="Beletsky A.V."/>
            <person name="Bonch-Osmolovskaya E.A."/>
            <person name="Ravin N.V."/>
        </authorList>
    </citation>
    <scope>NUCLEOTIDE SEQUENCE [LARGE SCALE GENOMIC DNA]</scope>
    <source>
        <strain evidence="8">JCM 17771 / P3M-2</strain>
    </source>
</reference>
<evidence type="ECO:0000313" key="8">
    <source>
        <dbReference type="Proteomes" id="UP000009011"/>
    </source>
</evidence>
<keyword evidence="5" id="KW-0808">Transferase</keyword>
<dbReference type="HOGENOM" id="CLU_057180_3_1_10"/>
<keyword evidence="8" id="KW-1185">Reference proteome</keyword>
<comment type="pathway">
    <text evidence="5">Cofactor biosynthesis; coenzyme A biosynthesis; CoA from (R)-pantothenate: step 5/5.</text>
</comment>
<dbReference type="GO" id="GO:0015937">
    <property type="term" value="P:coenzyme A biosynthetic process"/>
    <property type="evidence" value="ECO:0007669"/>
    <property type="project" value="UniProtKB-UniRule"/>
</dbReference>
<dbReference type="KEGG" id="mro:MROS_0062"/>
<dbReference type="InterPro" id="IPR027417">
    <property type="entry name" value="P-loop_NTPase"/>
</dbReference>
<dbReference type="EC" id="2.7.1.24" evidence="5 6"/>
<dbReference type="eggNOG" id="COG0237">
    <property type="taxonomic scope" value="Bacteria"/>
</dbReference>
<dbReference type="EMBL" id="CP003557">
    <property type="protein sequence ID" value="AFN73306.1"/>
    <property type="molecule type" value="Genomic_DNA"/>
</dbReference>
<evidence type="ECO:0000256" key="5">
    <source>
        <dbReference type="HAMAP-Rule" id="MF_00376"/>
    </source>
</evidence>
<keyword evidence="5 7" id="KW-0418">Kinase</keyword>
<dbReference type="PANTHER" id="PTHR10695">
    <property type="entry name" value="DEPHOSPHO-COA KINASE-RELATED"/>
    <property type="match status" value="1"/>
</dbReference>
<dbReference type="GO" id="GO:0004140">
    <property type="term" value="F:dephospho-CoA kinase activity"/>
    <property type="evidence" value="ECO:0007669"/>
    <property type="project" value="UniProtKB-UniRule"/>
</dbReference>
<accession>I6ZZZ5</accession>
<comment type="catalytic activity">
    <reaction evidence="5">
        <text>3'-dephospho-CoA + ATP = ADP + CoA + H(+)</text>
        <dbReference type="Rhea" id="RHEA:18245"/>
        <dbReference type="ChEBI" id="CHEBI:15378"/>
        <dbReference type="ChEBI" id="CHEBI:30616"/>
        <dbReference type="ChEBI" id="CHEBI:57287"/>
        <dbReference type="ChEBI" id="CHEBI:57328"/>
        <dbReference type="ChEBI" id="CHEBI:456216"/>
        <dbReference type="EC" id="2.7.1.24"/>
    </reaction>
</comment>
<comment type="function">
    <text evidence="5">Catalyzes the phosphorylation of the 3'-hydroxyl group of dephosphocoenzyme A to form coenzyme A.</text>
</comment>
<name>I6ZZZ5_MELRP</name>
<gene>
    <name evidence="5" type="primary">coaE</name>
    <name evidence="7" type="ordered locus">MROS_0062</name>
</gene>
<dbReference type="PATRIC" id="fig|1191523.3.peg.64"/>
<evidence type="ECO:0000256" key="2">
    <source>
        <dbReference type="ARBA" id="ARBA00022741"/>
    </source>
</evidence>
<keyword evidence="5" id="KW-0963">Cytoplasm</keyword>
<dbReference type="PROSITE" id="PS51219">
    <property type="entry name" value="DPCK"/>
    <property type="match status" value="1"/>
</dbReference>
<feature type="binding site" evidence="5">
    <location>
        <begin position="14"/>
        <end position="19"/>
    </location>
    <ligand>
        <name>ATP</name>
        <dbReference type="ChEBI" id="CHEBI:30616"/>
    </ligand>
</feature>
<organism evidence="7 8">
    <name type="scientific">Melioribacter roseus (strain DSM 23840 / JCM 17771 / VKM B-2668 / P3M-2)</name>
    <dbReference type="NCBI Taxonomy" id="1191523"/>
    <lineage>
        <taxon>Bacteria</taxon>
        <taxon>Pseudomonadati</taxon>
        <taxon>Ignavibacteriota</taxon>
        <taxon>Ignavibacteria</taxon>
        <taxon>Ignavibacteriales</taxon>
        <taxon>Melioribacteraceae</taxon>
        <taxon>Melioribacter</taxon>
    </lineage>
</organism>
<protein>
    <recommendedName>
        <fullName evidence="5 6">Dephospho-CoA kinase</fullName>
        <ecNumber evidence="5 6">2.7.1.24</ecNumber>
    </recommendedName>
    <alternativeName>
        <fullName evidence="5">Dephosphocoenzyme A kinase</fullName>
    </alternativeName>
</protein>
<dbReference type="SUPFAM" id="SSF52540">
    <property type="entry name" value="P-loop containing nucleoside triphosphate hydrolases"/>
    <property type="match status" value="1"/>
</dbReference>
<evidence type="ECO:0000256" key="4">
    <source>
        <dbReference type="ARBA" id="ARBA00022993"/>
    </source>
</evidence>
<dbReference type="STRING" id="1191523.MROS_0062"/>
<evidence type="ECO:0000256" key="3">
    <source>
        <dbReference type="ARBA" id="ARBA00022840"/>
    </source>
</evidence>
<comment type="subcellular location">
    <subcellularLocation>
        <location evidence="5">Cytoplasm</location>
    </subcellularLocation>
</comment>
<evidence type="ECO:0000256" key="6">
    <source>
        <dbReference type="NCBIfam" id="TIGR00152"/>
    </source>
</evidence>
<dbReference type="GO" id="GO:0005737">
    <property type="term" value="C:cytoplasm"/>
    <property type="evidence" value="ECO:0007669"/>
    <property type="project" value="UniProtKB-SubCell"/>
</dbReference>
<dbReference type="NCBIfam" id="TIGR00152">
    <property type="entry name" value="dephospho-CoA kinase"/>
    <property type="match status" value="1"/>
</dbReference>
<dbReference type="GO" id="GO:0005524">
    <property type="term" value="F:ATP binding"/>
    <property type="evidence" value="ECO:0007669"/>
    <property type="project" value="UniProtKB-UniRule"/>
</dbReference>
<dbReference type="CDD" id="cd02022">
    <property type="entry name" value="DPCK"/>
    <property type="match status" value="1"/>
</dbReference>
<dbReference type="RefSeq" id="WP_014854743.1">
    <property type="nucleotide sequence ID" value="NC_018178.1"/>
</dbReference>
<evidence type="ECO:0000256" key="1">
    <source>
        <dbReference type="ARBA" id="ARBA00009018"/>
    </source>
</evidence>
<dbReference type="InterPro" id="IPR001977">
    <property type="entry name" value="Depp_CoAkinase"/>
</dbReference>
<keyword evidence="3 5" id="KW-0067">ATP-binding</keyword>
<dbReference type="UniPathway" id="UPA00241">
    <property type="reaction ID" value="UER00356"/>
</dbReference>
<dbReference type="PANTHER" id="PTHR10695:SF46">
    <property type="entry name" value="BIFUNCTIONAL COENZYME A SYNTHASE-RELATED"/>
    <property type="match status" value="1"/>
</dbReference>
<dbReference type="Pfam" id="PF01121">
    <property type="entry name" value="CoaE"/>
    <property type="match status" value="1"/>
</dbReference>
<keyword evidence="4 5" id="KW-0173">Coenzyme A biosynthesis</keyword>
<dbReference type="HAMAP" id="MF_00376">
    <property type="entry name" value="Dephospho_CoA_kinase"/>
    <property type="match status" value="1"/>
</dbReference>
<keyword evidence="2 5" id="KW-0547">Nucleotide-binding</keyword>
<dbReference type="OrthoDB" id="9812943at2"/>